<evidence type="ECO:0000256" key="1">
    <source>
        <dbReference type="ARBA" id="ARBA00004141"/>
    </source>
</evidence>
<evidence type="ECO:0000256" key="5">
    <source>
        <dbReference type="ARBA" id="ARBA00022842"/>
    </source>
</evidence>
<sequence length="189" mass="19403">MATDSLGGWTVSGIVRRMVPILAALSALELGSGLVLDTYEAFLAEYRVLAVLVPVMIGTGGNLGAILSARLSTRLHLGTLSFDPRDPVLWVDVIATLALAATVFGITGVAAFGIGHLLGEPMALSNLLVISLGSGMLLALVAAGLSIGATYASYRLGVDPDETTIPIVTNVTDVLGVFILFGVALAVLQ</sequence>
<dbReference type="SUPFAM" id="SSF161093">
    <property type="entry name" value="MgtE membrane domain-like"/>
    <property type="match status" value="1"/>
</dbReference>
<evidence type="ECO:0000256" key="6">
    <source>
        <dbReference type="ARBA" id="ARBA00022989"/>
    </source>
</evidence>
<feature type="domain" description="SLC41A/MgtE integral membrane" evidence="9">
    <location>
        <begin position="53"/>
        <end position="183"/>
    </location>
</feature>
<organism evidence="10 11">
    <name type="scientific">Natronoarchaeum philippinense</name>
    <dbReference type="NCBI Taxonomy" id="558529"/>
    <lineage>
        <taxon>Archaea</taxon>
        <taxon>Methanobacteriati</taxon>
        <taxon>Methanobacteriota</taxon>
        <taxon>Stenosarchaea group</taxon>
        <taxon>Halobacteria</taxon>
        <taxon>Halobacteriales</taxon>
        <taxon>Natronoarchaeaceae</taxon>
    </lineage>
</organism>
<evidence type="ECO:0000256" key="4">
    <source>
        <dbReference type="ARBA" id="ARBA00022692"/>
    </source>
</evidence>
<feature type="transmembrane region" description="Helical" evidence="8">
    <location>
        <begin position="89"/>
        <end position="115"/>
    </location>
</feature>
<dbReference type="EMBL" id="OBEJ01000001">
    <property type="protein sequence ID" value="SNZ06985.1"/>
    <property type="molecule type" value="Genomic_DNA"/>
</dbReference>
<dbReference type="PANTHER" id="PTHR41394">
    <property type="entry name" value="MAGNESIUM TRANSPORTER MGTE"/>
    <property type="match status" value="1"/>
</dbReference>
<name>A0A285NC00_NATPI</name>
<reference evidence="10 11" key="1">
    <citation type="submission" date="2017-09" db="EMBL/GenBank/DDBJ databases">
        <authorList>
            <person name="Ehlers B."/>
            <person name="Leendertz F.H."/>
        </authorList>
    </citation>
    <scope>NUCLEOTIDE SEQUENCE [LARGE SCALE GENOMIC DNA]</scope>
    <source>
        <strain evidence="10 11">DSM 27208</strain>
    </source>
</reference>
<keyword evidence="4 8" id="KW-0812">Transmembrane</keyword>
<keyword evidence="5" id="KW-0460">Magnesium</keyword>
<gene>
    <name evidence="10" type="ORF">SAMN06269185_1354</name>
</gene>
<dbReference type="InterPro" id="IPR036739">
    <property type="entry name" value="SLC41_membr_dom_sf"/>
</dbReference>
<dbReference type="Pfam" id="PF01769">
    <property type="entry name" value="MgtE"/>
    <property type="match status" value="1"/>
</dbReference>
<comment type="similarity">
    <text evidence="2">Belongs to the SLC41A transporter family.</text>
</comment>
<dbReference type="AlphaFoldDB" id="A0A285NC00"/>
<feature type="transmembrane region" description="Helical" evidence="8">
    <location>
        <begin position="48"/>
        <end position="69"/>
    </location>
</feature>
<dbReference type="OrthoDB" id="203810at2157"/>
<protein>
    <submittedName>
        <fullName evidence="10">MgtE-like transporter</fullName>
    </submittedName>
</protein>
<dbReference type="GO" id="GO:0016020">
    <property type="term" value="C:membrane"/>
    <property type="evidence" value="ECO:0007669"/>
    <property type="project" value="UniProtKB-SubCell"/>
</dbReference>
<feature type="transmembrane region" description="Helical" evidence="8">
    <location>
        <begin position="167"/>
        <end position="188"/>
    </location>
</feature>
<evidence type="ECO:0000313" key="11">
    <source>
        <dbReference type="Proteomes" id="UP000219453"/>
    </source>
</evidence>
<comment type="subcellular location">
    <subcellularLocation>
        <location evidence="1">Membrane</location>
        <topology evidence="1">Multi-pass membrane protein</topology>
    </subcellularLocation>
</comment>
<dbReference type="RefSeq" id="WP_097008273.1">
    <property type="nucleotide sequence ID" value="NZ_OBEJ01000001.1"/>
</dbReference>
<feature type="transmembrane region" description="Helical" evidence="8">
    <location>
        <begin position="18"/>
        <end position="36"/>
    </location>
</feature>
<dbReference type="Gene3D" id="1.10.357.20">
    <property type="entry name" value="SLC41 divalent cation transporters, integral membrane domain"/>
    <property type="match status" value="1"/>
</dbReference>
<keyword evidence="11" id="KW-1185">Reference proteome</keyword>
<evidence type="ECO:0000256" key="7">
    <source>
        <dbReference type="ARBA" id="ARBA00023136"/>
    </source>
</evidence>
<evidence type="ECO:0000256" key="2">
    <source>
        <dbReference type="ARBA" id="ARBA00009749"/>
    </source>
</evidence>
<feature type="transmembrane region" description="Helical" evidence="8">
    <location>
        <begin position="127"/>
        <end position="147"/>
    </location>
</feature>
<dbReference type="InterPro" id="IPR006667">
    <property type="entry name" value="SLC41_membr_dom"/>
</dbReference>
<evidence type="ECO:0000256" key="8">
    <source>
        <dbReference type="SAM" id="Phobius"/>
    </source>
</evidence>
<proteinExistence type="inferred from homology"/>
<dbReference type="PANTHER" id="PTHR41394:SF5">
    <property type="entry name" value="SLC41A_MGTE INTEGRAL MEMBRANE DOMAIN-CONTAINING PROTEIN"/>
    <property type="match status" value="1"/>
</dbReference>
<evidence type="ECO:0000256" key="3">
    <source>
        <dbReference type="ARBA" id="ARBA00022448"/>
    </source>
</evidence>
<evidence type="ECO:0000313" key="10">
    <source>
        <dbReference type="EMBL" id="SNZ06985.1"/>
    </source>
</evidence>
<keyword evidence="7 8" id="KW-0472">Membrane</keyword>
<accession>A0A285NC00</accession>
<keyword evidence="6 8" id="KW-1133">Transmembrane helix</keyword>
<evidence type="ECO:0000259" key="9">
    <source>
        <dbReference type="Pfam" id="PF01769"/>
    </source>
</evidence>
<dbReference type="Proteomes" id="UP000219453">
    <property type="component" value="Unassembled WGS sequence"/>
</dbReference>
<dbReference type="GO" id="GO:0008324">
    <property type="term" value="F:monoatomic cation transmembrane transporter activity"/>
    <property type="evidence" value="ECO:0007669"/>
    <property type="project" value="InterPro"/>
</dbReference>
<keyword evidence="3" id="KW-0813">Transport</keyword>